<sequence>MLGLFNLAGAREFVGTTRKTGPDDLLKSAIAGFGSGAILGRLYGKFRYRLAAELRSGVERIYPMQALSRTFHTSRLFLGCECLSEDQLLR</sequence>
<gene>
    <name evidence="1" type="ORF">M0R45_010366</name>
</gene>
<keyword evidence="2" id="KW-1185">Reference proteome</keyword>
<proteinExistence type="predicted"/>
<evidence type="ECO:0000313" key="2">
    <source>
        <dbReference type="Proteomes" id="UP001457282"/>
    </source>
</evidence>
<protein>
    <submittedName>
        <fullName evidence="1">Uncharacterized protein</fullName>
    </submittedName>
</protein>
<comment type="caution">
    <text evidence="1">The sequence shown here is derived from an EMBL/GenBank/DDBJ whole genome shotgun (WGS) entry which is preliminary data.</text>
</comment>
<dbReference type="Proteomes" id="UP001457282">
    <property type="component" value="Unassembled WGS sequence"/>
</dbReference>
<dbReference type="EMBL" id="JBEDUW010000002">
    <property type="protein sequence ID" value="KAK9944817.1"/>
    <property type="molecule type" value="Genomic_DNA"/>
</dbReference>
<organism evidence="1 2">
    <name type="scientific">Rubus argutus</name>
    <name type="common">Southern blackberry</name>
    <dbReference type="NCBI Taxonomy" id="59490"/>
    <lineage>
        <taxon>Eukaryota</taxon>
        <taxon>Viridiplantae</taxon>
        <taxon>Streptophyta</taxon>
        <taxon>Embryophyta</taxon>
        <taxon>Tracheophyta</taxon>
        <taxon>Spermatophyta</taxon>
        <taxon>Magnoliopsida</taxon>
        <taxon>eudicotyledons</taxon>
        <taxon>Gunneridae</taxon>
        <taxon>Pentapetalae</taxon>
        <taxon>rosids</taxon>
        <taxon>fabids</taxon>
        <taxon>Rosales</taxon>
        <taxon>Rosaceae</taxon>
        <taxon>Rosoideae</taxon>
        <taxon>Rosoideae incertae sedis</taxon>
        <taxon>Rubus</taxon>
    </lineage>
</organism>
<dbReference type="AlphaFoldDB" id="A0AAW1Y7I5"/>
<accession>A0AAW1Y7I5</accession>
<reference evidence="1 2" key="1">
    <citation type="journal article" date="2023" name="G3 (Bethesda)">
        <title>A chromosome-length genome assembly and annotation of blackberry (Rubus argutus, cv. 'Hillquist').</title>
        <authorList>
            <person name="Bruna T."/>
            <person name="Aryal R."/>
            <person name="Dudchenko O."/>
            <person name="Sargent D.J."/>
            <person name="Mead D."/>
            <person name="Buti M."/>
            <person name="Cavallini A."/>
            <person name="Hytonen T."/>
            <person name="Andres J."/>
            <person name="Pham M."/>
            <person name="Weisz D."/>
            <person name="Mascagni F."/>
            <person name="Usai G."/>
            <person name="Natali L."/>
            <person name="Bassil N."/>
            <person name="Fernandez G.E."/>
            <person name="Lomsadze A."/>
            <person name="Armour M."/>
            <person name="Olukolu B."/>
            <person name="Poorten T."/>
            <person name="Britton C."/>
            <person name="Davik J."/>
            <person name="Ashrafi H."/>
            <person name="Aiden E.L."/>
            <person name="Borodovsky M."/>
            <person name="Worthington M."/>
        </authorList>
    </citation>
    <scope>NUCLEOTIDE SEQUENCE [LARGE SCALE GENOMIC DNA]</scope>
    <source>
        <strain evidence="1">PI 553951</strain>
    </source>
</reference>
<name>A0AAW1Y7I5_RUBAR</name>
<evidence type="ECO:0000313" key="1">
    <source>
        <dbReference type="EMBL" id="KAK9944817.1"/>
    </source>
</evidence>